<organism evidence="2 3">
    <name type="scientific">Colletotrichum abscissum</name>
    <dbReference type="NCBI Taxonomy" id="1671311"/>
    <lineage>
        <taxon>Eukaryota</taxon>
        <taxon>Fungi</taxon>
        <taxon>Dikarya</taxon>
        <taxon>Ascomycota</taxon>
        <taxon>Pezizomycotina</taxon>
        <taxon>Sordariomycetes</taxon>
        <taxon>Hypocreomycetidae</taxon>
        <taxon>Glomerellales</taxon>
        <taxon>Glomerellaceae</taxon>
        <taxon>Colletotrichum</taxon>
        <taxon>Colletotrichum acutatum species complex</taxon>
    </lineage>
</organism>
<dbReference type="AlphaFoldDB" id="A0A9Q0AXU0"/>
<accession>A0A9Q0AXU0</accession>
<evidence type="ECO:0000313" key="3">
    <source>
        <dbReference type="Proteomes" id="UP001056436"/>
    </source>
</evidence>
<dbReference type="SUPFAM" id="SSF56112">
    <property type="entry name" value="Protein kinase-like (PK-like)"/>
    <property type="match status" value="1"/>
</dbReference>
<protein>
    <submittedName>
        <fullName evidence="2">Phosphotransferase</fullName>
    </submittedName>
</protein>
<name>A0A9Q0AXU0_9PEZI</name>
<gene>
    <name evidence="2" type="ORF">CABS02_13523</name>
</gene>
<sequence>MADESTSDRVLREVKAELAGTPYSLESARLLSGGTTNFIFHVKLLEPLLDGTAEVAVKHGEGFVAQSPDFELPTSRCRIEESCLKDLSALSPHTGEKITVATPKLFYFNEETNTQVQAYQPSPLSLKNYAIEYFAASTLEAPTLETPTLESVKSLSLKIGTAVGAWLRSFHDWSNSEHQLKFRDIAAENKEMQTLKRWMNYERLPSSIKRFPDILGGCNDIFADIVDSVKEEMVNEQALQVIHGDFWTGNILLEGKPWDDEHSCLLVVDWEMCQLAVKPLDLGQMIAELYELKLYKDMEAGIWLIQGFVNGYGAVDDDFAFRTLLHVAVHLIGFGTTVQGWGSQDQARAVATEGRDILKNAWAKDRGFFEKHPLGCVFS</sequence>
<comment type="caution">
    <text evidence="2">The sequence shown here is derived from an EMBL/GenBank/DDBJ whole genome shotgun (WGS) entry which is preliminary data.</text>
</comment>
<dbReference type="Gene3D" id="3.90.1200.10">
    <property type="match status" value="1"/>
</dbReference>
<proteinExistence type="predicted"/>
<dbReference type="InterPro" id="IPR002575">
    <property type="entry name" value="Aminoglycoside_PTrfase"/>
</dbReference>
<reference evidence="2" key="1">
    <citation type="submission" date="2019-01" db="EMBL/GenBank/DDBJ databases">
        <title>Colletotrichum abscissum LGMF1257.</title>
        <authorList>
            <person name="Baroncelli R."/>
        </authorList>
    </citation>
    <scope>NUCLEOTIDE SEQUENCE</scope>
    <source>
        <strain evidence="2">Ca142</strain>
    </source>
</reference>
<dbReference type="Proteomes" id="UP001056436">
    <property type="component" value="Unassembled WGS sequence"/>
</dbReference>
<dbReference type="InterPro" id="IPR011009">
    <property type="entry name" value="Kinase-like_dom_sf"/>
</dbReference>
<feature type="domain" description="Aminoglycoside phosphotransferase" evidence="1">
    <location>
        <begin position="63"/>
        <end position="277"/>
    </location>
</feature>
<dbReference type="OrthoDB" id="25129at2759"/>
<keyword evidence="3" id="KW-1185">Reference proteome</keyword>
<dbReference type="Gene3D" id="3.30.200.20">
    <property type="entry name" value="Phosphorylase Kinase, domain 1"/>
    <property type="match status" value="1"/>
</dbReference>
<dbReference type="Pfam" id="PF01636">
    <property type="entry name" value="APH"/>
    <property type="match status" value="1"/>
</dbReference>
<dbReference type="EMBL" id="SDAQ01000155">
    <property type="protein sequence ID" value="KAI3533535.1"/>
    <property type="molecule type" value="Genomic_DNA"/>
</dbReference>
<evidence type="ECO:0000313" key="2">
    <source>
        <dbReference type="EMBL" id="KAI3533535.1"/>
    </source>
</evidence>
<evidence type="ECO:0000259" key="1">
    <source>
        <dbReference type="Pfam" id="PF01636"/>
    </source>
</evidence>